<dbReference type="InterPro" id="IPR055173">
    <property type="entry name" value="NrdR-like_N"/>
</dbReference>
<keyword evidence="7" id="KW-0863">Zinc-finger</keyword>
<dbReference type="InterPro" id="IPR003796">
    <property type="entry name" value="RNR_NrdR-like"/>
</dbReference>
<keyword evidence="6 7" id="KW-0804">Transcription</keyword>
<proteinExistence type="inferred from homology"/>
<name>A0A6C7ECV8_ILUCY</name>
<evidence type="ECO:0000256" key="6">
    <source>
        <dbReference type="ARBA" id="ARBA00023163"/>
    </source>
</evidence>
<evidence type="ECO:0000256" key="5">
    <source>
        <dbReference type="ARBA" id="ARBA00023125"/>
    </source>
</evidence>
<keyword evidence="2 7" id="KW-0547">Nucleotide-binding</keyword>
<dbReference type="Pfam" id="PF03477">
    <property type="entry name" value="ATP-cone"/>
    <property type="match status" value="1"/>
</dbReference>
<dbReference type="PANTHER" id="PTHR30455">
    <property type="entry name" value="TRANSCRIPTIONAL REPRESSOR NRDR"/>
    <property type="match status" value="1"/>
</dbReference>
<evidence type="ECO:0000256" key="1">
    <source>
        <dbReference type="ARBA" id="ARBA00022491"/>
    </source>
</evidence>
<dbReference type="AlphaFoldDB" id="A0A6C7ECV8"/>
<reference evidence="9 10" key="1">
    <citation type="journal article" date="2013" name="Int. J. Syst. Evol. Microbiol.">
        <title>Ilumatobacter nonamiense sp. nov. and Ilumatobacter coccineum sp. nov., isolated from seashore sand.</title>
        <authorList>
            <person name="Matsumoto A."/>
            <person name="Kasai H."/>
            <person name="Matsuo Y."/>
            <person name="Shizuri Y."/>
            <person name="Ichikawa N."/>
            <person name="Fujita N."/>
            <person name="Omura S."/>
            <person name="Takahashi Y."/>
        </authorList>
    </citation>
    <scope>NUCLEOTIDE SEQUENCE [LARGE SCALE GENOMIC DNA]</scope>
    <source>
        <strain evidence="10">NBRC 103263 / KCTC 29153 / YM16-304</strain>
    </source>
</reference>
<dbReference type="KEGG" id="aym:YM304_26950"/>
<sequence>MHCPACHVDDTKVVDSRLAEEGSAIRRRRQCVGCAHRFTTFERVDHVPLTVIKSTGDVQPFDRAKVVAGLSAATKGRGVDDEALEQMATRVEDAVRLRGSEVTTSDVGLTVLDELRCVDDVSYLRFASVYKNFNGASDFNREIELLEKTSAPQPS</sequence>
<dbReference type="RefSeq" id="WP_015442256.1">
    <property type="nucleotide sequence ID" value="NC_020520.1"/>
</dbReference>
<dbReference type="GO" id="GO:0045892">
    <property type="term" value="P:negative regulation of DNA-templated transcription"/>
    <property type="evidence" value="ECO:0007669"/>
    <property type="project" value="UniProtKB-UniRule"/>
</dbReference>
<comment type="similarity">
    <text evidence="7">Belongs to the NrdR family.</text>
</comment>
<dbReference type="Proteomes" id="UP000011863">
    <property type="component" value="Chromosome"/>
</dbReference>
<keyword evidence="10" id="KW-1185">Reference proteome</keyword>
<accession>A0A6C7ECV8</accession>
<keyword evidence="7" id="KW-0479">Metal-binding</keyword>
<evidence type="ECO:0000259" key="8">
    <source>
        <dbReference type="PROSITE" id="PS51161"/>
    </source>
</evidence>
<comment type="cofactor">
    <cofactor evidence="7">
        <name>Zn(2+)</name>
        <dbReference type="ChEBI" id="CHEBI:29105"/>
    </cofactor>
    <text evidence="7">Binds 1 zinc ion.</text>
</comment>
<dbReference type="GO" id="GO:0005524">
    <property type="term" value="F:ATP binding"/>
    <property type="evidence" value="ECO:0007669"/>
    <property type="project" value="UniProtKB-UniRule"/>
</dbReference>
<keyword evidence="4 7" id="KW-0805">Transcription regulation</keyword>
<dbReference type="EMBL" id="AP012057">
    <property type="protein sequence ID" value="BAN03009.1"/>
    <property type="molecule type" value="Genomic_DNA"/>
</dbReference>
<dbReference type="InterPro" id="IPR005144">
    <property type="entry name" value="ATP-cone_dom"/>
</dbReference>
<dbReference type="OrthoDB" id="9807461at2"/>
<gene>
    <name evidence="7 9" type="primary">nrdR</name>
    <name evidence="9" type="ORF">YM304_26950</name>
</gene>
<evidence type="ECO:0000313" key="9">
    <source>
        <dbReference type="EMBL" id="BAN03009.1"/>
    </source>
</evidence>
<evidence type="ECO:0000256" key="4">
    <source>
        <dbReference type="ARBA" id="ARBA00023015"/>
    </source>
</evidence>
<organism evidence="9 10">
    <name type="scientific">Ilumatobacter coccineus (strain NBRC 103263 / KCTC 29153 / YM16-304)</name>
    <dbReference type="NCBI Taxonomy" id="1313172"/>
    <lineage>
        <taxon>Bacteria</taxon>
        <taxon>Bacillati</taxon>
        <taxon>Actinomycetota</taxon>
        <taxon>Acidimicrobiia</taxon>
        <taxon>Acidimicrobiales</taxon>
        <taxon>Ilumatobacteraceae</taxon>
        <taxon>Ilumatobacter</taxon>
    </lineage>
</organism>
<evidence type="ECO:0000256" key="3">
    <source>
        <dbReference type="ARBA" id="ARBA00022840"/>
    </source>
</evidence>
<keyword evidence="5 7" id="KW-0238">DNA-binding</keyword>
<protein>
    <recommendedName>
        <fullName evidence="7">Transcriptional repressor NrdR</fullName>
    </recommendedName>
</protein>
<dbReference type="HAMAP" id="MF_00440">
    <property type="entry name" value="NrdR"/>
    <property type="match status" value="1"/>
</dbReference>
<feature type="domain" description="ATP-cone" evidence="8">
    <location>
        <begin position="49"/>
        <end position="138"/>
    </location>
</feature>
<dbReference type="PROSITE" id="PS51161">
    <property type="entry name" value="ATP_CONE"/>
    <property type="match status" value="1"/>
</dbReference>
<dbReference type="Pfam" id="PF22811">
    <property type="entry name" value="Zn_ribbon_NrdR"/>
    <property type="match status" value="1"/>
</dbReference>
<dbReference type="GO" id="GO:0008270">
    <property type="term" value="F:zinc ion binding"/>
    <property type="evidence" value="ECO:0007669"/>
    <property type="project" value="UniProtKB-UniRule"/>
</dbReference>
<keyword evidence="1 7" id="KW-0678">Repressor</keyword>
<dbReference type="GO" id="GO:0003677">
    <property type="term" value="F:DNA binding"/>
    <property type="evidence" value="ECO:0007669"/>
    <property type="project" value="UniProtKB-KW"/>
</dbReference>
<evidence type="ECO:0000256" key="2">
    <source>
        <dbReference type="ARBA" id="ARBA00022741"/>
    </source>
</evidence>
<keyword evidence="3 7" id="KW-0067">ATP-binding</keyword>
<feature type="zinc finger region" evidence="7">
    <location>
        <begin position="3"/>
        <end position="34"/>
    </location>
</feature>
<keyword evidence="7" id="KW-0862">Zinc</keyword>
<evidence type="ECO:0000256" key="7">
    <source>
        <dbReference type="HAMAP-Rule" id="MF_00440"/>
    </source>
</evidence>
<evidence type="ECO:0000313" key="10">
    <source>
        <dbReference type="Proteomes" id="UP000011863"/>
    </source>
</evidence>
<dbReference type="NCBIfam" id="TIGR00244">
    <property type="entry name" value="transcriptional regulator NrdR"/>
    <property type="match status" value="1"/>
</dbReference>
<comment type="function">
    <text evidence="7">Negatively regulates transcription of bacterial ribonucleotide reductase nrd genes and operons by binding to NrdR-boxes.</text>
</comment>
<dbReference type="PANTHER" id="PTHR30455:SF2">
    <property type="entry name" value="TRANSCRIPTIONAL REPRESSOR NRDR"/>
    <property type="match status" value="1"/>
</dbReference>